<dbReference type="PANTHER" id="PTHR43364">
    <property type="entry name" value="NADH-SPECIFIC METHYLGLYOXAL REDUCTASE-RELATED"/>
    <property type="match status" value="1"/>
</dbReference>
<sequence>MTLGYRGRGVRVTDPAVVSELLDELDARGHRELDTCYVYGDGTCDQMLGDLGAADRFDLAIRFDPLATPRGHQPDVLLANVRASLARLRTSRVRVLYLNVRDVHTPIEATFGAVARLHDEGAFDELGLSNMSAADVNDFVSIAEQHSWVKPTVYQGLYNAISRAVEIELLPELRRNGIRFYAYNPLAGGAFAAAFGNDERVREGSRFDSGHQQGQEYRARYWNHHYLAAVTELRQACLIAGINPVDAVLRWLVHHSALNGDLADGIILGASSLDQLSQNLDAVSAGPLPPEVVTAIDQAAETTRPVWPPVSRTT</sequence>
<dbReference type="EMBL" id="FNQB01000001">
    <property type="protein sequence ID" value="SDY54512.1"/>
    <property type="molecule type" value="Genomic_DNA"/>
</dbReference>
<dbReference type="PANTHER" id="PTHR43364:SF4">
    <property type="entry name" value="NAD(P)-LINKED OXIDOREDUCTASE SUPERFAMILY PROTEIN"/>
    <property type="match status" value="1"/>
</dbReference>
<dbReference type="GO" id="GO:0016491">
    <property type="term" value="F:oxidoreductase activity"/>
    <property type="evidence" value="ECO:0007669"/>
    <property type="project" value="UniProtKB-KW"/>
</dbReference>
<dbReference type="AlphaFoldDB" id="A0A1H3KQQ7"/>
<dbReference type="InterPro" id="IPR023210">
    <property type="entry name" value="NADP_OxRdtase_dom"/>
</dbReference>
<dbReference type="Pfam" id="PF00248">
    <property type="entry name" value="Aldo_ket_red"/>
    <property type="match status" value="1"/>
</dbReference>
<dbReference type="SUPFAM" id="SSF51430">
    <property type="entry name" value="NAD(P)-linked oxidoreductase"/>
    <property type="match status" value="1"/>
</dbReference>
<keyword evidence="4" id="KW-1185">Reference proteome</keyword>
<reference evidence="4" key="1">
    <citation type="submission" date="2016-10" db="EMBL/GenBank/DDBJ databases">
        <authorList>
            <person name="Varghese N."/>
            <person name="Submissions S."/>
        </authorList>
    </citation>
    <scope>NUCLEOTIDE SEQUENCE [LARGE SCALE GENOMIC DNA]</scope>
    <source>
        <strain evidence="4">DSM 44718</strain>
    </source>
</reference>
<dbReference type="InterPro" id="IPR036812">
    <property type="entry name" value="NAD(P)_OxRdtase_dom_sf"/>
</dbReference>
<evidence type="ECO:0000313" key="3">
    <source>
        <dbReference type="EMBL" id="SDY54512.1"/>
    </source>
</evidence>
<dbReference type="InterPro" id="IPR050523">
    <property type="entry name" value="AKR_Detox_Biosynth"/>
</dbReference>
<evidence type="ECO:0000259" key="2">
    <source>
        <dbReference type="Pfam" id="PF00248"/>
    </source>
</evidence>
<evidence type="ECO:0000256" key="1">
    <source>
        <dbReference type="ARBA" id="ARBA00023002"/>
    </source>
</evidence>
<name>A0A1H3KQQ7_9ACTN</name>
<protein>
    <submittedName>
        <fullName evidence="3">Aflatoxin B1 aldehyde reductase</fullName>
    </submittedName>
</protein>
<proteinExistence type="predicted"/>
<dbReference type="Gene3D" id="3.20.20.100">
    <property type="entry name" value="NADP-dependent oxidoreductase domain"/>
    <property type="match status" value="1"/>
</dbReference>
<evidence type="ECO:0000313" key="4">
    <source>
        <dbReference type="Proteomes" id="UP000199632"/>
    </source>
</evidence>
<keyword evidence="1" id="KW-0560">Oxidoreductase</keyword>
<dbReference type="CDD" id="cd19075">
    <property type="entry name" value="AKR_AKR7A1-5"/>
    <property type="match status" value="1"/>
</dbReference>
<organism evidence="3 4">
    <name type="scientific">Asanoa ishikariensis</name>
    <dbReference type="NCBI Taxonomy" id="137265"/>
    <lineage>
        <taxon>Bacteria</taxon>
        <taxon>Bacillati</taxon>
        <taxon>Actinomycetota</taxon>
        <taxon>Actinomycetes</taxon>
        <taxon>Micromonosporales</taxon>
        <taxon>Micromonosporaceae</taxon>
        <taxon>Asanoa</taxon>
    </lineage>
</organism>
<accession>A0A1H3KQQ7</accession>
<feature type="domain" description="NADP-dependent oxidoreductase" evidence="2">
    <location>
        <begin position="13"/>
        <end position="300"/>
    </location>
</feature>
<dbReference type="Proteomes" id="UP000199632">
    <property type="component" value="Unassembled WGS sequence"/>
</dbReference>
<gene>
    <name evidence="3" type="ORF">SAMN05421684_0285</name>
</gene>
<dbReference type="STRING" id="137265.SAMN05421684_0285"/>